<keyword evidence="5" id="KW-0949">S-adenosyl-L-methionine</keyword>
<dbReference type="GO" id="GO:0032259">
    <property type="term" value="P:methylation"/>
    <property type="evidence" value="ECO:0007669"/>
    <property type="project" value="UniProtKB-KW"/>
</dbReference>
<dbReference type="REBASE" id="302135">
    <property type="entry name" value="M.Eba1738ORF8130P"/>
</dbReference>
<dbReference type="GeneID" id="97995695"/>
<evidence type="ECO:0000256" key="4">
    <source>
        <dbReference type="ARBA" id="ARBA00022679"/>
    </source>
</evidence>
<evidence type="ECO:0000256" key="6">
    <source>
        <dbReference type="ARBA" id="ARBA00047942"/>
    </source>
</evidence>
<keyword evidence="4 8" id="KW-0808">Transferase</keyword>
<evidence type="ECO:0000313" key="9">
    <source>
        <dbReference type="Proteomes" id="UP000260649"/>
    </source>
</evidence>
<dbReference type="Gene3D" id="1.10.1020.10">
    <property type="entry name" value="Adenine-specific Methyltransferase, Domain 2"/>
    <property type="match status" value="1"/>
</dbReference>
<dbReference type="GO" id="GO:0043565">
    <property type="term" value="F:sequence-specific DNA binding"/>
    <property type="evidence" value="ECO:0007669"/>
    <property type="project" value="TreeGrafter"/>
</dbReference>
<dbReference type="InterPro" id="IPR012327">
    <property type="entry name" value="MeTrfase_D12"/>
</dbReference>
<dbReference type="NCBIfam" id="TIGR00571">
    <property type="entry name" value="dam"/>
    <property type="match status" value="1"/>
</dbReference>
<evidence type="ECO:0000256" key="2">
    <source>
        <dbReference type="ARBA" id="ARBA00011900"/>
    </source>
</evidence>
<name>A0A3E2B2T9_9FIRM</name>
<proteinExistence type="inferred from homology"/>
<dbReference type="GO" id="GO:0009007">
    <property type="term" value="F:site-specific DNA-methyltransferase (adenine-specific) activity"/>
    <property type="evidence" value="ECO:0007669"/>
    <property type="project" value="UniProtKB-EC"/>
</dbReference>
<dbReference type="Gene3D" id="3.40.50.150">
    <property type="entry name" value="Vaccinia Virus protein VP39"/>
    <property type="match status" value="1"/>
</dbReference>
<dbReference type="InterPro" id="IPR023095">
    <property type="entry name" value="Ade_MeTrfase_dom_2"/>
</dbReference>
<sequence length="274" mass="31698">MADKRNIYPKPFLRWAGGKSWLIKYLDSIVGDYKFNCYHEPFLGGGSIFFYFASKMNTAYLSDFNNELIDTYSAIKNDPDGVILHLEKYVNTAEEYYRIRALRPETLIEAAARFIYLNQTSFNGIYRVNTKGEYNVPYGNRTKDFIEADKLRAASKMLQSAILQAEDFDCVRINVAPGDLVFLDPPYTVSHNHNGFIKYNQKLFSLEDQYRLKALIDFIKKKGAYYILTNAAHATIYEIFYEKDDRCLELSRASLIGGENAKRGKIQEYIFTNL</sequence>
<accession>A0A3E2B2T9</accession>
<evidence type="ECO:0000313" key="8">
    <source>
        <dbReference type="EMBL" id="RFT06304.1"/>
    </source>
</evidence>
<evidence type="ECO:0000256" key="3">
    <source>
        <dbReference type="ARBA" id="ARBA00022603"/>
    </source>
</evidence>
<organism evidence="8 9">
    <name type="scientific">Evtepia gabavorous</name>
    <dbReference type="NCBI Taxonomy" id="2211183"/>
    <lineage>
        <taxon>Bacteria</taxon>
        <taxon>Bacillati</taxon>
        <taxon>Bacillota</taxon>
        <taxon>Clostridia</taxon>
        <taxon>Eubacteriales</taxon>
        <taxon>Evtepia</taxon>
    </lineage>
</organism>
<dbReference type="GO" id="GO:1904047">
    <property type="term" value="F:S-adenosyl-L-methionine binding"/>
    <property type="evidence" value="ECO:0007669"/>
    <property type="project" value="TreeGrafter"/>
</dbReference>
<dbReference type="InterPro" id="IPR012263">
    <property type="entry name" value="M_m6A_EcoRV"/>
</dbReference>
<keyword evidence="9" id="KW-1185">Reference proteome</keyword>
<dbReference type="EC" id="2.1.1.72" evidence="2"/>
<dbReference type="Pfam" id="PF02086">
    <property type="entry name" value="MethyltransfD12"/>
    <property type="match status" value="1"/>
</dbReference>
<dbReference type="GO" id="GO:0009307">
    <property type="term" value="P:DNA restriction-modification system"/>
    <property type="evidence" value="ECO:0007669"/>
    <property type="project" value="InterPro"/>
</dbReference>
<dbReference type="PANTHER" id="PTHR30481:SF3">
    <property type="entry name" value="DNA ADENINE METHYLASE"/>
    <property type="match status" value="1"/>
</dbReference>
<evidence type="ECO:0000256" key="1">
    <source>
        <dbReference type="ARBA" id="ARBA00006594"/>
    </source>
</evidence>
<dbReference type="InterPro" id="IPR029063">
    <property type="entry name" value="SAM-dependent_MTases_sf"/>
</dbReference>
<dbReference type="PRINTS" id="PR00505">
    <property type="entry name" value="D12N6MTFRASE"/>
</dbReference>
<feature type="binding site" evidence="7">
    <location>
        <position position="184"/>
    </location>
    <ligand>
        <name>S-adenosyl-L-methionine</name>
        <dbReference type="ChEBI" id="CHEBI:59789"/>
    </ligand>
</feature>
<feature type="binding site" evidence="7">
    <location>
        <position position="19"/>
    </location>
    <ligand>
        <name>S-adenosyl-L-methionine</name>
        <dbReference type="ChEBI" id="CHEBI:59789"/>
    </ligand>
</feature>
<dbReference type="PIRSF" id="PIRSF000398">
    <property type="entry name" value="M_m6A_EcoRV"/>
    <property type="match status" value="1"/>
</dbReference>
<gene>
    <name evidence="8" type="ORF">DV520_08130</name>
</gene>
<evidence type="ECO:0000256" key="5">
    <source>
        <dbReference type="ARBA" id="ARBA00022691"/>
    </source>
</evidence>
<dbReference type="EMBL" id="QQRQ01000013">
    <property type="protein sequence ID" value="RFT06304.1"/>
    <property type="molecule type" value="Genomic_DNA"/>
</dbReference>
<feature type="binding site" evidence="7">
    <location>
        <position position="63"/>
    </location>
    <ligand>
        <name>S-adenosyl-L-methionine</name>
        <dbReference type="ChEBI" id="CHEBI:59789"/>
    </ligand>
</feature>
<comment type="similarity">
    <text evidence="1">Belongs to the N(4)/N(6)-methyltransferase family.</text>
</comment>
<protein>
    <recommendedName>
        <fullName evidence="2">site-specific DNA-methyltransferase (adenine-specific)</fullName>
        <ecNumber evidence="2">2.1.1.72</ecNumber>
    </recommendedName>
</protein>
<evidence type="ECO:0000256" key="7">
    <source>
        <dbReference type="PIRSR" id="PIRSR000398-1"/>
    </source>
</evidence>
<dbReference type="OrthoDB" id="9805629at2"/>
<dbReference type="AlphaFoldDB" id="A0A3E2B2T9"/>
<keyword evidence="3 8" id="KW-0489">Methyltransferase</keyword>
<feature type="binding site" evidence="7">
    <location>
        <position position="15"/>
    </location>
    <ligand>
        <name>S-adenosyl-L-methionine</name>
        <dbReference type="ChEBI" id="CHEBI:59789"/>
    </ligand>
</feature>
<dbReference type="PANTHER" id="PTHR30481">
    <property type="entry name" value="DNA ADENINE METHYLASE"/>
    <property type="match status" value="1"/>
</dbReference>
<comment type="catalytic activity">
    <reaction evidence="6">
        <text>a 2'-deoxyadenosine in DNA + S-adenosyl-L-methionine = an N(6)-methyl-2'-deoxyadenosine in DNA + S-adenosyl-L-homocysteine + H(+)</text>
        <dbReference type="Rhea" id="RHEA:15197"/>
        <dbReference type="Rhea" id="RHEA-COMP:12418"/>
        <dbReference type="Rhea" id="RHEA-COMP:12419"/>
        <dbReference type="ChEBI" id="CHEBI:15378"/>
        <dbReference type="ChEBI" id="CHEBI:57856"/>
        <dbReference type="ChEBI" id="CHEBI:59789"/>
        <dbReference type="ChEBI" id="CHEBI:90615"/>
        <dbReference type="ChEBI" id="CHEBI:90616"/>
        <dbReference type="EC" id="2.1.1.72"/>
    </reaction>
</comment>
<dbReference type="RefSeq" id="WP_117142426.1">
    <property type="nucleotide sequence ID" value="NZ_CAKXKJ010000005.1"/>
</dbReference>
<dbReference type="Proteomes" id="UP000260649">
    <property type="component" value="Unassembled WGS sequence"/>
</dbReference>
<dbReference type="GO" id="GO:0006298">
    <property type="term" value="P:mismatch repair"/>
    <property type="evidence" value="ECO:0007669"/>
    <property type="project" value="TreeGrafter"/>
</dbReference>
<comment type="caution">
    <text evidence="8">The sequence shown here is derived from an EMBL/GenBank/DDBJ whole genome shotgun (WGS) entry which is preliminary data.</text>
</comment>
<reference evidence="8 9" key="1">
    <citation type="submission" date="2018-07" db="EMBL/GenBank/DDBJ databases">
        <title>GABA Modulating Bacteria of the Human Gut Microbiota.</title>
        <authorList>
            <person name="Strandwitz P."/>
            <person name="Kim K.H."/>
            <person name="Terekhova D."/>
            <person name="Liu J.K."/>
            <person name="Sharma A."/>
            <person name="Levering J."/>
            <person name="Mcdonald D."/>
            <person name="Dietrich D."/>
            <person name="Ramadhar T.R."/>
            <person name="Lekbua A."/>
            <person name="Mroue N."/>
            <person name="Liston C."/>
            <person name="Stewart E.J."/>
            <person name="Dubin M.J."/>
            <person name="Zengler K."/>
            <person name="Knight R."/>
            <person name="Gilbert J.A."/>
            <person name="Clardy J."/>
            <person name="Lewis K."/>
        </authorList>
    </citation>
    <scope>NUCLEOTIDE SEQUENCE [LARGE SCALE GENOMIC DNA]</scope>
    <source>
        <strain evidence="8 9">KLE1738</strain>
    </source>
</reference>
<dbReference type="SUPFAM" id="SSF53335">
    <property type="entry name" value="S-adenosyl-L-methionine-dependent methyltransferases"/>
    <property type="match status" value="1"/>
</dbReference>